<evidence type="ECO:0000313" key="2">
    <source>
        <dbReference type="EMBL" id="MBB5873788.1"/>
    </source>
</evidence>
<evidence type="ECO:0000313" key="3">
    <source>
        <dbReference type="Proteomes" id="UP000587527"/>
    </source>
</evidence>
<dbReference type="Proteomes" id="UP000587527">
    <property type="component" value="Unassembled WGS sequence"/>
</dbReference>
<dbReference type="AlphaFoldDB" id="A0A841C207"/>
<feature type="signal peptide" evidence="1">
    <location>
        <begin position="1"/>
        <end position="25"/>
    </location>
</feature>
<sequence length="738" mass="77742">MIRRALMVLTLLAATLVGTAAPARAAVAPVDLFRYGSFADDFTGSSNTDPLYGLNVGLDTRQTGTSGPVSYTRVSGLWNTGVPPKPWYAQVNQPSHPDRLSFHLGTSAIMLGAPAVADASGQFTVSALIDPVAGSTAGADWGSLVLSRSRLSWGYPTNADVDLGLTVSSAGALAVYRRAAQPIFTGSVAPAAAYQVSLTVAPLAATLTVNGQVFSVPVPAGQHRWPSLAYLYLGAYLSGGSAVTTFDTLRVSRVDTSIAASPELFAETFDGADSGTDYGLNQGLRARQPGVVANRYTRTSGLWNSSTPPQPWLSQVNHLVNPDRLSFHLAPSAVRLDKPLATALDGVAAVGATLDPVVGDTAGTDWLSLMLSPSATGNGYVTDADVDLGLVLRSSGRLQLYRRGAPTFTTEPAVAPAADGSFRVGLTVAGREVALVVNGQNFFLTLGYDLGVQEYVSLGSYITAPGPVSTVDELRLSKLGGLNHYGYFDVMDPADHADHSPEVAGYTNLNIYLEDVAQGYLDYCRPHSCAVDTQWQTFLPGSGGVWSPRGDAPGQLGRLRAQIGSNIDKIGSIYLIDEPYLKGVLQADLQNAVSQIRAVFQGAVLTLTLFGRDATLGNPAQPPVTGVDRVGFDMYCASAADLTSSITWLGTNLPNAAQQIFLVPESAPQECAGATDATIAAKQQTFLNLAAANRRITMLINFGWWLGPYPRAEDHPFTNLPQTSAKQQAIGTSILGLT</sequence>
<reference evidence="2 3" key="1">
    <citation type="submission" date="2020-08" db="EMBL/GenBank/DDBJ databases">
        <title>Sequencing the genomes of 1000 actinobacteria strains.</title>
        <authorList>
            <person name="Klenk H.-P."/>
        </authorList>
    </citation>
    <scope>NUCLEOTIDE SEQUENCE [LARGE SCALE GENOMIC DNA]</scope>
    <source>
        <strain evidence="2 3">DSM 45362</strain>
    </source>
</reference>
<dbReference type="EMBL" id="JACHMN010000003">
    <property type="protein sequence ID" value="MBB5873788.1"/>
    <property type="molecule type" value="Genomic_DNA"/>
</dbReference>
<proteinExistence type="predicted"/>
<accession>A0A841C207</accession>
<keyword evidence="1" id="KW-0732">Signal</keyword>
<organism evidence="2 3">
    <name type="scientific">Allocatelliglobosispora scoriae</name>
    <dbReference type="NCBI Taxonomy" id="643052"/>
    <lineage>
        <taxon>Bacteria</taxon>
        <taxon>Bacillati</taxon>
        <taxon>Actinomycetota</taxon>
        <taxon>Actinomycetes</taxon>
        <taxon>Micromonosporales</taxon>
        <taxon>Micromonosporaceae</taxon>
        <taxon>Allocatelliglobosispora</taxon>
    </lineage>
</organism>
<evidence type="ECO:0000256" key="1">
    <source>
        <dbReference type="SAM" id="SignalP"/>
    </source>
</evidence>
<feature type="chain" id="PRO_5032991681" evidence="1">
    <location>
        <begin position="26"/>
        <end position="738"/>
    </location>
</feature>
<dbReference type="RefSeq" id="WP_184845369.1">
    <property type="nucleotide sequence ID" value="NZ_JACHMN010000003.1"/>
</dbReference>
<protein>
    <submittedName>
        <fullName evidence="2">Uncharacterized protein</fullName>
    </submittedName>
</protein>
<keyword evidence="3" id="KW-1185">Reference proteome</keyword>
<gene>
    <name evidence="2" type="ORF">F4553_007222</name>
</gene>
<name>A0A841C207_9ACTN</name>
<comment type="caution">
    <text evidence="2">The sequence shown here is derived from an EMBL/GenBank/DDBJ whole genome shotgun (WGS) entry which is preliminary data.</text>
</comment>